<dbReference type="SUPFAM" id="SSF56784">
    <property type="entry name" value="HAD-like"/>
    <property type="match status" value="1"/>
</dbReference>
<feature type="transmembrane region" description="Helical" evidence="10">
    <location>
        <begin position="688"/>
        <end position="708"/>
    </location>
</feature>
<dbReference type="InterPro" id="IPR006068">
    <property type="entry name" value="ATPase_P-typ_cation-transptr_C"/>
</dbReference>
<keyword evidence="8 10" id="KW-1133">Transmembrane helix</keyword>
<dbReference type="GO" id="GO:0016020">
    <property type="term" value="C:membrane"/>
    <property type="evidence" value="ECO:0007669"/>
    <property type="project" value="InterPro"/>
</dbReference>
<feature type="transmembrane region" description="Helical" evidence="10">
    <location>
        <begin position="793"/>
        <end position="811"/>
    </location>
</feature>
<dbReference type="Gene3D" id="1.20.1110.10">
    <property type="entry name" value="Calcium-transporting ATPase, transmembrane domain"/>
    <property type="match status" value="1"/>
</dbReference>
<dbReference type="EMBL" id="CP054836">
    <property type="protein sequence ID" value="QKV20563.1"/>
    <property type="molecule type" value="Genomic_DNA"/>
</dbReference>
<dbReference type="Pfam" id="PF00122">
    <property type="entry name" value="E1-E2_ATPase"/>
    <property type="match status" value="1"/>
</dbReference>
<dbReference type="KEGG" id="orm:HTY61_06600"/>
<dbReference type="PRINTS" id="PR00120">
    <property type="entry name" value="HATPASE"/>
</dbReference>
<gene>
    <name evidence="12" type="ORF">HTY61_06600</name>
</gene>
<keyword evidence="6" id="KW-0460">Magnesium</keyword>
<dbReference type="InterPro" id="IPR044492">
    <property type="entry name" value="P_typ_ATPase_HD_dom"/>
</dbReference>
<evidence type="ECO:0000256" key="9">
    <source>
        <dbReference type="ARBA" id="ARBA00023136"/>
    </source>
</evidence>
<evidence type="ECO:0000256" key="6">
    <source>
        <dbReference type="ARBA" id="ARBA00022842"/>
    </source>
</evidence>
<dbReference type="GO" id="GO:0012505">
    <property type="term" value="C:endomembrane system"/>
    <property type="evidence" value="ECO:0007669"/>
    <property type="project" value="UniProtKB-SubCell"/>
</dbReference>
<dbReference type="SUPFAM" id="SSF81665">
    <property type="entry name" value="Calcium ATPase, transmembrane domain M"/>
    <property type="match status" value="1"/>
</dbReference>
<feature type="transmembrane region" description="Helical" evidence="10">
    <location>
        <begin position="250"/>
        <end position="268"/>
    </location>
</feature>
<organism evidence="12 13">
    <name type="scientific">Oricola thermophila</name>
    <dbReference type="NCBI Taxonomy" id="2742145"/>
    <lineage>
        <taxon>Bacteria</taxon>
        <taxon>Pseudomonadati</taxon>
        <taxon>Pseudomonadota</taxon>
        <taxon>Alphaproteobacteria</taxon>
        <taxon>Hyphomicrobiales</taxon>
        <taxon>Ahrensiaceae</taxon>
        <taxon>Oricola</taxon>
    </lineage>
</organism>
<feature type="transmembrane region" description="Helical" evidence="10">
    <location>
        <begin position="280"/>
        <end position="300"/>
    </location>
</feature>
<dbReference type="Gene3D" id="3.40.1110.10">
    <property type="entry name" value="Calcium-transporting ATPase, cytoplasmic domain N"/>
    <property type="match status" value="1"/>
</dbReference>
<dbReference type="InterPro" id="IPR059000">
    <property type="entry name" value="ATPase_P-type_domA"/>
</dbReference>
<accession>A0A6N1VJH4</accession>
<dbReference type="Pfam" id="PF00690">
    <property type="entry name" value="Cation_ATPase_N"/>
    <property type="match status" value="1"/>
</dbReference>
<sequence length="898" mass="95946">MPLPYVAEPHAIEAADVLAGLEVDRTRGLTGEEAARRLAIFGPNALRRRQRASVLGVLVDQFKSPIVFLLLGAAALSIGFGETVEFLAIIAVLAINTAIGFTTEIRAVRSMEALRELTSRSALVRRNGTVATMSAEKLVPGDIVIVDAGDVLAADMRLVESSNLSVDESALTGESLPVSKTVKPVSADTVLADRSCMLFKGCAVTGGTGEAVVTGTGMNTELGRITRLVEEATPDRSPLERQLALLSRHLIWLTLAVTALVAIAGIAAGQDMALMIKSAVALAVAAIPEGLPIVATLALARGMLRMARHNALIEHLSAVETLGATTVILTDKTGTLTENRMHVDRVVTATGEIAFDRHTGSFLLDGRPIEPAAKSDIGLLLRNAALCNNATLGDNRDASTGDPMEIALLELAASGGVRREELLARYPETCEHAFDVHTRMMATVHEDGDRFLVAVKGAPEAVLEVVTDVANGDGTLPFDREQRRHWATVCEVLAMQGLRLLAVAGKPAQDLDEPVYHDLTLYGIVGFQDPPRSDVPGAIADAQRAGIAVVMVTGDHAATAQHISKSVGLTGIGHLEAIVGRDLKPYEEMTEEDKDAARAARVFARVDPEQKLSLIRLHQDAGEVVAMTGDGVNDAPALQQADIGIAMGLRGTQVAREASDLVLRDDAFSTIIHAVREGRVIYTNIRRFTTYLLSCNLSEILIVGMAVLAGLPLPLLPLQILFLNLVTDVFPAFALGTIEADRNVLARPPRPPSEPILARGQWIAIVTHGISIAGVTLAALGLALYQFGLDGDGVTTMCFYTLALAQLWHVFNMRNWRSNLLSSEVTRNHYVWLAIGFCIAVLAVADLQPQVSDALRLAPLGVEAWLSVIGLSVVPVLLRELAAIGMRLNRRHHARAGR</sequence>
<evidence type="ECO:0000256" key="4">
    <source>
        <dbReference type="ARBA" id="ARBA00022741"/>
    </source>
</evidence>
<feature type="transmembrane region" description="Helical" evidence="10">
    <location>
        <begin position="720"/>
        <end position="741"/>
    </location>
</feature>
<proteinExistence type="predicted"/>
<feature type="transmembrane region" description="Helical" evidence="10">
    <location>
        <begin position="762"/>
        <end position="787"/>
    </location>
</feature>
<feature type="transmembrane region" description="Helical" evidence="10">
    <location>
        <begin position="857"/>
        <end position="878"/>
    </location>
</feature>
<evidence type="ECO:0000313" key="12">
    <source>
        <dbReference type="EMBL" id="QKV20563.1"/>
    </source>
</evidence>
<dbReference type="PRINTS" id="PR00119">
    <property type="entry name" value="CATATPASE"/>
</dbReference>
<dbReference type="InterPro" id="IPR018303">
    <property type="entry name" value="ATPase_P-typ_P_site"/>
</dbReference>
<name>A0A6N1VJH4_9HYPH</name>
<reference evidence="12 13" key="1">
    <citation type="submission" date="2020-06" db="EMBL/GenBank/DDBJ databases">
        <title>Oricola thermophila sp. nov. isolated from a tidal sediments.</title>
        <authorList>
            <person name="Kwon K.K."/>
            <person name="Yang S.-H."/>
            <person name="Park M.-J."/>
        </authorList>
    </citation>
    <scope>NUCLEOTIDE SEQUENCE [LARGE SCALE GENOMIC DNA]</scope>
    <source>
        <strain evidence="12 13">MEBiC13590</strain>
    </source>
</reference>
<keyword evidence="3 10" id="KW-0812">Transmembrane</keyword>
<evidence type="ECO:0000256" key="3">
    <source>
        <dbReference type="ARBA" id="ARBA00022692"/>
    </source>
</evidence>
<keyword evidence="5" id="KW-0067">ATP-binding</keyword>
<feature type="domain" description="Cation-transporting P-type ATPase N-terminal" evidence="11">
    <location>
        <begin position="8"/>
        <end position="82"/>
    </location>
</feature>
<feature type="transmembrane region" description="Helical" evidence="10">
    <location>
        <begin position="54"/>
        <end position="80"/>
    </location>
</feature>
<evidence type="ECO:0000256" key="1">
    <source>
        <dbReference type="ARBA" id="ARBA00004127"/>
    </source>
</evidence>
<dbReference type="FunFam" id="2.70.150.10:FF:000160">
    <property type="entry name" value="Sarcoplasmic/endoplasmic reticulum calcium ATPase 1"/>
    <property type="match status" value="1"/>
</dbReference>
<dbReference type="NCBIfam" id="TIGR01494">
    <property type="entry name" value="ATPase_P-type"/>
    <property type="match status" value="2"/>
</dbReference>
<keyword evidence="9 10" id="KW-0472">Membrane</keyword>
<dbReference type="SMART" id="SM00831">
    <property type="entry name" value="Cation_ATPase_N"/>
    <property type="match status" value="1"/>
</dbReference>
<dbReference type="InterPro" id="IPR023299">
    <property type="entry name" value="ATPase_P-typ_cyto_dom_N"/>
</dbReference>
<feature type="transmembrane region" description="Helical" evidence="10">
    <location>
        <begin position="86"/>
        <end position="105"/>
    </location>
</feature>
<evidence type="ECO:0000313" key="13">
    <source>
        <dbReference type="Proteomes" id="UP000509367"/>
    </source>
</evidence>
<comment type="subcellular location">
    <subcellularLocation>
        <location evidence="1">Endomembrane system</location>
        <topology evidence="1">Multi-pass membrane protein</topology>
    </subcellularLocation>
</comment>
<dbReference type="InterPro" id="IPR023298">
    <property type="entry name" value="ATPase_P-typ_TM_dom_sf"/>
</dbReference>
<evidence type="ECO:0000256" key="8">
    <source>
        <dbReference type="ARBA" id="ARBA00022989"/>
    </source>
</evidence>
<keyword evidence="7" id="KW-1278">Translocase</keyword>
<dbReference type="SFLD" id="SFLDG00002">
    <property type="entry name" value="C1.7:_P-type_atpase_like"/>
    <property type="match status" value="1"/>
</dbReference>
<dbReference type="SFLD" id="SFLDF00027">
    <property type="entry name" value="p-type_atpase"/>
    <property type="match status" value="1"/>
</dbReference>
<keyword evidence="2" id="KW-0597">Phosphoprotein</keyword>
<evidence type="ECO:0000259" key="11">
    <source>
        <dbReference type="SMART" id="SM00831"/>
    </source>
</evidence>
<dbReference type="GO" id="GO:0005524">
    <property type="term" value="F:ATP binding"/>
    <property type="evidence" value="ECO:0007669"/>
    <property type="project" value="UniProtKB-KW"/>
</dbReference>
<dbReference type="SUPFAM" id="SSF81653">
    <property type="entry name" value="Calcium ATPase, transduction domain A"/>
    <property type="match status" value="1"/>
</dbReference>
<dbReference type="Pfam" id="PF00689">
    <property type="entry name" value="Cation_ATPase_C"/>
    <property type="match status" value="1"/>
</dbReference>
<keyword evidence="4" id="KW-0547">Nucleotide-binding</keyword>
<protein>
    <submittedName>
        <fullName evidence="12">Cation-transporting P-type ATPase</fullName>
    </submittedName>
</protein>
<dbReference type="AlphaFoldDB" id="A0A6N1VJH4"/>
<dbReference type="SFLD" id="SFLDS00003">
    <property type="entry name" value="Haloacid_Dehalogenase"/>
    <property type="match status" value="1"/>
</dbReference>
<feature type="transmembrane region" description="Helical" evidence="10">
    <location>
        <begin position="831"/>
        <end position="851"/>
    </location>
</feature>
<evidence type="ECO:0000256" key="5">
    <source>
        <dbReference type="ARBA" id="ARBA00022840"/>
    </source>
</evidence>
<dbReference type="GO" id="GO:0016887">
    <property type="term" value="F:ATP hydrolysis activity"/>
    <property type="evidence" value="ECO:0007669"/>
    <property type="project" value="InterPro"/>
</dbReference>
<dbReference type="Proteomes" id="UP000509367">
    <property type="component" value="Chromosome"/>
</dbReference>
<dbReference type="InterPro" id="IPR004014">
    <property type="entry name" value="ATPase_P-typ_cation-transptr_N"/>
</dbReference>
<dbReference type="PROSITE" id="PS00154">
    <property type="entry name" value="ATPASE_E1_E2"/>
    <property type="match status" value="1"/>
</dbReference>
<dbReference type="Pfam" id="PF13246">
    <property type="entry name" value="Cation_ATPase"/>
    <property type="match status" value="1"/>
</dbReference>
<evidence type="ECO:0000256" key="2">
    <source>
        <dbReference type="ARBA" id="ARBA00022553"/>
    </source>
</evidence>
<dbReference type="Gene3D" id="2.70.150.10">
    <property type="entry name" value="Calcium-transporting ATPase, cytoplasmic transduction domain A"/>
    <property type="match status" value="1"/>
</dbReference>
<evidence type="ECO:0000256" key="7">
    <source>
        <dbReference type="ARBA" id="ARBA00022967"/>
    </source>
</evidence>
<dbReference type="InterPro" id="IPR008250">
    <property type="entry name" value="ATPase_P-typ_transduc_dom_A_sf"/>
</dbReference>
<evidence type="ECO:0000256" key="10">
    <source>
        <dbReference type="SAM" id="Phobius"/>
    </source>
</evidence>
<dbReference type="Gene3D" id="3.40.50.1000">
    <property type="entry name" value="HAD superfamily/HAD-like"/>
    <property type="match status" value="1"/>
</dbReference>
<dbReference type="InterPro" id="IPR036412">
    <property type="entry name" value="HAD-like_sf"/>
</dbReference>
<dbReference type="InterPro" id="IPR023214">
    <property type="entry name" value="HAD_sf"/>
</dbReference>
<keyword evidence="13" id="KW-1185">Reference proteome</keyword>
<dbReference type="InterPro" id="IPR001757">
    <property type="entry name" value="P_typ_ATPase"/>
</dbReference>
<dbReference type="GO" id="GO:0015662">
    <property type="term" value="F:P-type ion transporter activity"/>
    <property type="evidence" value="ECO:0007669"/>
    <property type="project" value="UniProtKB-ARBA"/>
</dbReference>
<dbReference type="SUPFAM" id="SSF81660">
    <property type="entry name" value="Metal cation-transporting ATPase, ATP-binding domain N"/>
    <property type="match status" value="1"/>
</dbReference>
<dbReference type="PANTHER" id="PTHR42861">
    <property type="entry name" value="CALCIUM-TRANSPORTING ATPASE"/>
    <property type="match status" value="1"/>
</dbReference>